<dbReference type="Proteomes" id="UP000198988">
    <property type="component" value="Unassembled WGS sequence"/>
</dbReference>
<sequence length="45" mass="4945">MFPFPLRTLAPAVCLPCSYFQVFGVCNGLLSLDDPLAITVLYPLK</sequence>
<protein>
    <submittedName>
        <fullName evidence="1">Uncharacterized protein</fullName>
    </submittedName>
</protein>
<name>A0A1H6MMX2_9GAMM</name>
<dbReference type="AlphaFoldDB" id="A0A1H6MMX2"/>
<reference evidence="2" key="1">
    <citation type="submission" date="2016-06" db="EMBL/GenBank/DDBJ databases">
        <authorList>
            <person name="Petersen J."/>
            <person name="Sayavedra L."/>
        </authorList>
    </citation>
    <scope>NUCLEOTIDE SEQUENCE [LARGE SCALE GENOMIC DNA]</scope>
    <source>
        <strain evidence="2">BazSymA</strain>
    </source>
</reference>
<organism evidence="1 2">
    <name type="scientific">Bathymodiolus azoricus thioautotrophic gill symbiont</name>
    <dbReference type="NCBI Taxonomy" id="235205"/>
    <lineage>
        <taxon>Bacteria</taxon>
        <taxon>Pseudomonadati</taxon>
        <taxon>Pseudomonadota</taxon>
        <taxon>Gammaproteobacteria</taxon>
        <taxon>sulfur-oxidizing symbionts</taxon>
    </lineage>
</organism>
<evidence type="ECO:0000313" key="1">
    <source>
        <dbReference type="EMBL" id="SEI00796.1"/>
    </source>
</evidence>
<evidence type="ECO:0000313" key="2">
    <source>
        <dbReference type="Proteomes" id="UP000198988"/>
    </source>
</evidence>
<proteinExistence type="predicted"/>
<accession>A0A1H6MMX2</accession>
<dbReference type="EMBL" id="CDSC02000433">
    <property type="protein sequence ID" value="SEI00796.1"/>
    <property type="molecule type" value="Genomic_DNA"/>
</dbReference>
<gene>
    <name evidence="1" type="ORF">BAZSYMA_ACONTIG00041_5</name>
</gene>